<reference evidence="8 9" key="1">
    <citation type="journal article" date="2015" name="Microbiome">
        <title>Genomic resolution of linkages in carbon, nitrogen, and sulfur cycling among widespread estuary sediment bacteria.</title>
        <authorList>
            <person name="Baker B.J."/>
            <person name="Lazar C.S."/>
            <person name="Teske A.P."/>
            <person name="Dick G.J."/>
        </authorList>
    </citation>
    <scope>NUCLEOTIDE SEQUENCE [LARGE SCALE GENOMIC DNA]</scope>
    <source>
        <strain evidence="8">DG_78</strain>
    </source>
</reference>
<comment type="caution">
    <text evidence="8">The sequence shown here is derived from an EMBL/GenBank/DDBJ whole genome shotgun (WGS) entry which is preliminary data.</text>
</comment>
<dbReference type="PANTHER" id="PTHR43663:SF1">
    <property type="entry name" value="CHROMATE TRANSPORTER"/>
    <property type="match status" value="1"/>
</dbReference>
<dbReference type="InterPro" id="IPR014047">
    <property type="entry name" value="Chr_Tranpt_l_chain"/>
</dbReference>
<accession>A0A0S7YG08</accession>
<evidence type="ECO:0000256" key="6">
    <source>
        <dbReference type="ARBA" id="ARBA00023136"/>
    </source>
</evidence>
<dbReference type="PIRSF" id="PIRSF004810">
    <property type="entry name" value="ChrA"/>
    <property type="match status" value="1"/>
</dbReference>
<name>A0A0S7YG08_UNCT6</name>
<keyword evidence="5 7" id="KW-1133">Transmembrane helix</keyword>
<evidence type="ECO:0000256" key="5">
    <source>
        <dbReference type="ARBA" id="ARBA00022989"/>
    </source>
</evidence>
<dbReference type="NCBIfam" id="TIGR00937">
    <property type="entry name" value="2A51"/>
    <property type="match status" value="1"/>
</dbReference>
<evidence type="ECO:0000313" key="8">
    <source>
        <dbReference type="EMBL" id="KPJ73307.1"/>
    </source>
</evidence>
<keyword evidence="4 7" id="KW-0812">Transmembrane</keyword>
<protein>
    <recommendedName>
        <fullName evidence="10">Chromate transporter</fullName>
    </recommendedName>
</protein>
<evidence type="ECO:0000313" key="9">
    <source>
        <dbReference type="Proteomes" id="UP000051012"/>
    </source>
</evidence>
<gene>
    <name evidence="8" type="ORF">AMJ52_03900</name>
</gene>
<evidence type="ECO:0000256" key="1">
    <source>
        <dbReference type="ARBA" id="ARBA00004651"/>
    </source>
</evidence>
<organism evidence="8 9">
    <name type="scientific">candidate division TA06 bacterium DG_78</name>
    <dbReference type="NCBI Taxonomy" id="1703772"/>
    <lineage>
        <taxon>Bacteria</taxon>
        <taxon>Bacteria division TA06</taxon>
    </lineage>
</organism>
<evidence type="ECO:0008006" key="10">
    <source>
        <dbReference type="Google" id="ProtNLM"/>
    </source>
</evidence>
<dbReference type="Pfam" id="PF02417">
    <property type="entry name" value="Chromate_transp"/>
    <property type="match status" value="2"/>
</dbReference>
<feature type="transmembrane region" description="Helical" evidence="7">
    <location>
        <begin position="200"/>
        <end position="219"/>
    </location>
</feature>
<dbReference type="Proteomes" id="UP000051012">
    <property type="component" value="Unassembled WGS sequence"/>
</dbReference>
<sequence length="362" mass="39199">MRNLKELAKSFFKIGLFGFGGGVGMLALLRNECVTKKKYITDDELCTAVAIGQMLPGPFIPNYSEYIGYHLFGLRGSIVAAGALLLPSFVLMIILSWFYLTYQSLPGVEQLFKGIGVSMTSILLWASYDMAKVLIKDIKGVIIFIFALALFLIRIDPILTVLICGGLKITLDHIKTAAGVLCAVPLFAFDGKKAIDLAGIFIKIGAIIFGGGYGAIPFIKNEVCNVRPWLTPKEFLDGVALGQMTPGPVAITATFVGFKVMGIPGAIIATIGIFLPSFLMLMVLIKIYRKIRSNRYVVSFFDGVKSAVVAILLSTGIVFITMNWIDISYGIFGLGVLLVLVFLRIEPIFLIIAGAVFGLVVG</sequence>
<comment type="subcellular location">
    <subcellularLocation>
        <location evidence="1">Cell membrane</location>
        <topology evidence="1">Multi-pass membrane protein</topology>
    </subcellularLocation>
</comment>
<evidence type="ECO:0000256" key="4">
    <source>
        <dbReference type="ARBA" id="ARBA00022692"/>
    </source>
</evidence>
<evidence type="ECO:0000256" key="2">
    <source>
        <dbReference type="ARBA" id="ARBA00005262"/>
    </source>
</evidence>
<feature type="transmembrane region" description="Helical" evidence="7">
    <location>
        <begin position="263"/>
        <end position="285"/>
    </location>
</feature>
<dbReference type="InterPro" id="IPR003370">
    <property type="entry name" value="Chromate_transpt"/>
</dbReference>
<feature type="transmembrane region" description="Helical" evidence="7">
    <location>
        <begin position="12"/>
        <end position="29"/>
    </location>
</feature>
<dbReference type="GO" id="GO:0005886">
    <property type="term" value="C:plasma membrane"/>
    <property type="evidence" value="ECO:0007669"/>
    <property type="project" value="UniProtKB-SubCell"/>
</dbReference>
<dbReference type="PANTHER" id="PTHR43663">
    <property type="entry name" value="CHROMATE TRANSPORT PROTEIN-RELATED"/>
    <property type="match status" value="1"/>
</dbReference>
<keyword evidence="6 7" id="KW-0472">Membrane</keyword>
<feature type="transmembrane region" description="Helical" evidence="7">
    <location>
        <begin position="111"/>
        <end position="128"/>
    </location>
</feature>
<dbReference type="InterPro" id="IPR052518">
    <property type="entry name" value="CHR_Transporter"/>
</dbReference>
<comment type="similarity">
    <text evidence="2">Belongs to the chromate ion transporter (CHR) (TC 2.A.51) family.</text>
</comment>
<dbReference type="PATRIC" id="fig|1703772.3.peg.1317"/>
<feature type="transmembrane region" description="Helical" evidence="7">
    <location>
        <begin position="306"/>
        <end position="325"/>
    </location>
</feature>
<feature type="transmembrane region" description="Helical" evidence="7">
    <location>
        <begin position="78"/>
        <end position="99"/>
    </location>
</feature>
<dbReference type="AlphaFoldDB" id="A0A0S7YG08"/>
<keyword evidence="3" id="KW-1003">Cell membrane</keyword>
<dbReference type="EMBL" id="LJNI01000036">
    <property type="protein sequence ID" value="KPJ73307.1"/>
    <property type="molecule type" value="Genomic_DNA"/>
</dbReference>
<feature type="transmembrane region" description="Helical" evidence="7">
    <location>
        <begin position="331"/>
        <end position="361"/>
    </location>
</feature>
<evidence type="ECO:0000256" key="3">
    <source>
        <dbReference type="ARBA" id="ARBA00022475"/>
    </source>
</evidence>
<proteinExistence type="inferred from homology"/>
<dbReference type="GO" id="GO:0015109">
    <property type="term" value="F:chromate transmembrane transporter activity"/>
    <property type="evidence" value="ECO:0007669"/>
    <property type="project" value="InterPro"/>
</dbReference>
<feature type="transmembrane region" description="Helical" evidence="7">
    <location>
        <begin position="140"/>
        <end position="163"/>
    </location>
</feature>
<evidence type="ECO:0000256" key="7">
    <source>
        <dbReference type="SAM" id="Phobius"/>
    </source>
</evidence>